<keyword evidence="9" id="KW-0408">Iron</keyword>
<dbReference type="InterPro" id="IPR017900">
    <property type="entry name" value="4Fe4S_Fe_S_CS"/>
</dbReference>
<accession>A0A4R6YAV1</accession>
<evidence type="ECO:0000259" key="14">
    <source>
        <dbReference type="PROSITE" id="PS51656"/>
    </source>
</evidence>
<dbReference type="PROSITE" id="PS51379">
    <property type="entry name" value="4FE4S_FER_2"/>
    <property type="match status" value="2"/>
</dbReference>
<keyword evidence="4" id="KW-0997">Cell inner membrane</keyword>
<dbReference type="OrthoDB" id="9789936at2"/>
<dbReference type="InterPro" id="IPR050294">
    <property type="entry name" value="RnfB_subfamily"/>
</dbReference>
<dbReference type="Gene3D" id="3.30.70.20">
    <property type="match status" value="1"/>
</dbReference>
<comment type="caution">
    <text evidence="15">The sequence shown here is derived from an EMBL/GenBank/DDBJ whole genome shotgun (WGS) entry which is preliminary data.</text>
</comment>
<keyword evidence="3" id="KW-0004">4Fe-4S</keyword>
<dbReference type="Gene3D" id="1.10.15.40">
    <property type="entry name" value="Electron transport complex subunit B, putative Fe-S cluster"/>
    <property type="match status" value="1"/>
</dbReference>
<name>A0A4R6YAV1_9BURK</name>
<dbReference type="GO" id="GO:0046872">
    <property type="term" value="F:metal ion binding"/>
    <property type="evidence" value="ECO:0007669"/>
    <property type="project" value="UniProtKB-KW"/>
</dbReference>
<dbReference type="PROSITE" id="PS00198">
    <property type="entry name" value="4FE4S_FER_1"/>
    <property type="match status" value="1"/>
</dbReference>
<keyword evidence="16" id="KW-1185">Reference proteome</keyword>
<evidence type="ECO:0000256" key="6">
    <source>
        <dbReference type="ARBA" id="ARBA00022737"/>
    </source>
</evidence>
<gene>
    <name evidence="15" type="ORF">DFR44_10229</name>
</gene>
<dbReference type="Pfam" id="PF04060">
    <property type="entry name" value="FeS"/>
    <property type="match status" value="1"/>
</dbReference>
<dbReference type="GO" id="GO:0009055">
    <property type="term" value="F:electron transfer activity"/>
    <property type="evidence" value="ECO:0007669"/>
    <property type="project" value="InterPro"/>
</dbReference>
<keyword evidence="12" id="KW-0175">Coiled coil</keyword>
<proteinExistence type="predicted"/>
<evidence type="ECO:0000313" key="16">
    <source>
        <dbReference type="Proteomes" id="UP000294480"/>
    </source>
</evidence>
<dbReference type="AlphaFoldDB" id="A0A4R6YAV1"/>
<keyword evidence="5" id="KW-0479">Metal-binding</keyword>
<dbReference type="Pfam" id="PF14697">
    <property type="entry name" value="Fer4_21"/>
    <property type="match status" value="1"/>
</dbReference>
<evidence type="ECO:0000256" key="10">
    <source>
        <dbReference type="ARBA" id="ARBA00023014"/>
    </source>
</evidence>
<evidence type="ECO:0000256" key="2">
    <source>
        <dbReference type="ARBA" id="ARBA00022475"/>
    </source>
</evidence>
<protein>
    <submittedName>
        <fullName evidence="15">Electron transport complex protein RnfB</fullName>
    </submittedName>
</protein>
<keyword evidence="10" id="KW-0411">Iron-sulfur</keyword>
<evidence type="ECO:0000256" key="7">
    <source>
        <dbReference type="ARBA" id="ARBA00022967"/>
    </source>
</evidence>
<evidence type="ECO:0000256" key="9">
    <source>
        <dbReference type="ARBA" id="ARBA00023004"/>
    </source>
</evidence>
<evidence type="ECO:0000256" key="8">
    <source>
        <dbReference type="ARBA" id="ARBA00022982"/>
    </source>
</evidence>
<keyword evidence="8" id="KW-0249">Electron transport</keyword>
<evidence type="ECO:0000256" key="11">
    <source>
        <dbReference type="ARBA" id="ARBA00023136"/>
    </source>
</evidence>
<sequence length="217" mass="23814">MHTHDLEELSARINDVLPQTQCTQCGFSGCAPYARAIAFDNTPINQCPPGGTAGIKLLAQITGRDFVPLNPENGLEIPRHEAKIIEADCIGCTKCIQACPVDAIIGTSKHMHTVLSDLCTGCGLCLPPCPVDCIDMILAQDSGWSQEQALQARQQFEFRNMRLQREKNELNEQRIKKSQAKHAQLSAQSGHVDEDTARKLSIVEAALARARARRQSI</sequence>
<keyword evidence="11" id="KW-0472">Membrane</keyword>
<dbReference type="InterPro" id="IPR007202">
    <property type="entry name" value="4Fe-4S_dom"/>
</dbReference>
<organism evidence="15 16">
    <name type="scientific">Hydromonas duriensis</name>
    <dbReference type="NCBI Taxonomy" id="1527608"/>
    <lineage>
        <taxon>Bacteria</taxon>
        <taxon>Pseudomonadati</taxon>
        <taxon>Pseudomonadota</taxon>
        <taxon>Betaproteobacteria</taxon>
        <taxon>Burkholderiales</taxon>
        <taxon>Burkholderiaceae</taxon>
        <taxon>Hydromonas</taxon>
    </lineage>
</organism>
<dbReference type="SUPFAM" id="SSF54862">
    <property type="entry name" value="4Fe-4S ferredoxins"/>
    <property type="match status" value="1"/>
</dbReference>
<dbReference type="RefSeq" id="WP_133618917.1">
    <property type="nucleotide sequence ID" value="NZ_SNZE01000002.1"/>
</dbReference>
<feature type="coiled-coil region" evidence="12">
    <location>
        <begin position="153"/>
        <end position="183"/>
    </location>
</feature>
<evidence type="ECO:0000256" key="12">
    <source>
        <dbReference type="SAM" id="Coils"/>
    </source>
</evidence>
<dbReference type="PANTHER" id="PTHR42859">
    <property type="entry name" value="OXIDOREDUCTASE"/>
    <property type="match status" value="1"/>
</dbReference>
<evidence type="ECO:0000256" key="5">
    <source>
        <dbReference type="ARBA" id="ARBA00022723"/>
    </source>
</evidence>
<reference evidence="15 16" key="1">
    <citation type="submission" date="2019-03" db="EMBL/GenBank/DDBJ databases">
        <title>Genomic Encyclopedia of Type Strains, Phase IV (KMG-IV): sequencing the most valuable type-strain genomes for metagenomic binning, comparative biology and taxonomic classification.</title>
        <authorList>
            <person name="Goeker M."/>
        </authorList>
    </citation>
    <scope>NUCLEOTIDE SEQUENCE [LARGE SCALE GENOMIC DNA]</scope>
    <source>
        <strain evidence="15 16">DSM 102852</strain>
    </source>
</reference>
<evidence type="ECO:0000259" key="13">
    <source>
        <dbReference type="PROSITE" id="PS51379"/>
    </source>
</evidence>
<evidence type="ECO:0000313" key="15">
    <source>
        <dbReference type="EMBL" id="TDR32733.1"/>
    </source>
</evidence>
<dbReference type="InterPro" id="IPR017896">
    <property type="entry name" value="4Fe4S_Fe-S-bd"/>
</dbReference>
<feature type="domain" description="4Fe-4S ferredoxin-type" evidence="13">
    <location>
        <begin position="110"/>
        <end position="139"/>
    </location>
</feature>
<dbReference type="GO" id="GO:0051539">
    <property type="term" value="F:4 iron, 4 sulfur cluster binding"/>
    <property type="evidence" value="ECO:0007669"/>
    <property type="project" value="UniProtKB-KW"/>
</dbReference>
<feature type="domain" description="4Fe-4S ferredoxin-type" evidence="13">
    <location>
        <begin position="80"/>
        <end position="109"/>
    </location>
</feature>
<dbReference type="InterPro" id="IPR010207">
    <property type="entry name" value="Elect_transpt_cplx_RnfB/RsxB"/>
</dbReference>
<dbReference type="NCBIfam" id="TIGR01944">
    <property type="entry name" value="rnfB"/>
    <property type="match status" value="1"/>
</dbReference>
<dbReference type="Proteomes" id="UP000294480">
    <property type="component" value="Unassembled WGS sequence"/>
</dbReference>
<evidence type="ECO:0000256" key="3">
    <source>
        <dbReference type="ARBA" id="ARBA00022485"/>
    </source>
</evidence>
<evidence type="ECO:0000256" key="1">
    <source>
        <dbReference type="ARBA" id="ARBA00022448"/>
    </source>
</evidence>
<keyword evidence="6" id="KW-0677">Repeat</keyword>
<keyword evidence="2" id="KW-1003">Cell membrane</keyword>
<keyword evidence="7" id="KW-1278">Translocase</keyword>
<dbReference type="PROSITE" id="PS51656">
    <property type="entry name" value="4FE4S"/>
    <property type="match status" value="1"/>
</dbReference>
<evidence type="ECO:0000256" key="4">
    <source>
        <dbReference type="ARBA" id="ARBA00022519"/>
    </source>
</evidence>
<keyword evidence="1" id="KW-0813">Transport</keyword>
<feature type="domain" description="4Fe-4S" evidence="14">
    <location>
        <begin position="5"/>
        <end position="64"/>
    </location>
</feature>
<dbReference type="PANTHER" id="PTHR42859:SF3">
    <property type="entry name" value="ION-TRANSLOCATING OXIDOREDUCTASE COMPLEX SUBUNIT B"/>
    <property type="match status" value="1"/>
</dbReference>
<dbReference type="EMBL" id="SNZE01000002">
    <property type="protein sequence ID" value="TDR32733.1"/>
    <property type="molecule type" value="Genomic_DNA"/>
</dbReference>